<feature type="region of interest" description="Disordered" evidence="7">
    <location>
        <begin position="979"/>
        <end position="1032"/>
    </location>
</feature>
<feature type="compositionally biased region" description="Polar residues" evidence="7">
    <location>
        <begin position="879"/>
        <end position="891"/>
    </location>
</feature>
<dbReference type="InterPro" id="IPR001248">
    <property type="entry name" value="Pur-cyt_permease"/>
</dbReference>
<dbReference type="Gene3D" id="1.10.4160.10">
    <property type="entry name" value="Hydantoin permease"/>
    <property type="match status" value="1"/>
</dbReference>
<evidence type="ECO:0000256" key="2">
    <source>
        <dbReference type="ARBA" id="ARBA00008974"/>
    </source>
</evidence>
<feature type="region of interest" description="Disordered" evidence="7">
    <location>
        <begin position="1110"/>
        <end position="1139"/>
    </location>
</feature>
<feature type="region of interest" description="Disordered" evidence="7">
    <location>
        <begin position="846"/>
        <end position="935"/>
    </location>
</feature>
<feature type="region of interest" description="Disordered" evidence="7">
    <location>
        <begin position="1050"/>
        <end position="1069"/>
    </location>
</feature>
<feature type="transmembrane region" description="Helical" evidence="8">
    <location>
        <begin position="331"/>
        <end position="350"/>
    </location>
</feature>
<feature type="transmembrane region" description="Helical" evidence="8">
    <location>
        <begin position="239"/>
        <end position="262"/>
    </location>
</feature>
<dbReference type="GO" id="GO:0005886">
    <property type="term" value="C:plasma membrane"/>
    <property type="evidence" value="ECO:0007669"/>
    <property type="project" value="TreeGrafter"/>
</dbReference>
<dbReference type="EMBL" id="SSOP01000420">
    <property type="protein sequence ID" value="KAB5588567.1"/>
    <property type="molecule type" value="Genomic_DNA"/>
</dbReference>
<dbReference type="GO" id="GO:0022857">
    <property type="term" value="F:transmembrane transporter activity"/>
    <property type="evidence" value="ECO:0007669"/>
    <property type="project" value="InterPro"/>
</dbReference>
<feature type="region of interest" description="Disordered" evidence="7">
    <location>
        <begin position="517"/>
        <end position="561"/>
    </location>
</feature>
<comment type="caution">
    <text evidence="9">The sequence shown here is derived from an EMBL/GenBank/DDBJ whole genome shotgun (WGS) entry which is preliminary data.</text>
</comment>
<feature type="transmembrane region" description="Helical" evidence="8">
    <location>
        <begin position="405"/>
        <end position="428"/>
    </location>
</feature>
<comment type="subcellular location">
    <subcellularLocation>
        <location evidence="1">Membrane</location>
        <topology evidence="1">Multi-pass membrane protein</topology>
    </subcellularLocation>
</comment>
<dbReference type="OrthoDB" id="3251367at2759"/>
<evidence type="ECO:0000256" key="6">
    <source>
        <dbReference type="ARBA" id="ARBA00023136"/>
    </source>
</evidence>
<feature type="transmembrane region" description="Helical" evidence="8">
    <location>
        <begin position="143"/>
        <end position="163"/>
    </location>
</feature>
<keyword evidence="4 8" id="KW-0812">Transmembrane</keyword>
<dbReference type="InterPro" id="IPR026030">
    <property type="entry name" value="Pur-cyt_permease_Fcy2/21/22"/>
</dbReference>
<feature type="transmembrane region" description="Helical" evidence="8">
    <location>
        <begin position="200"/>
        <end position="218"/>
    </location>
</feature>
<reference evidence="9 10" key="1">
    <citation type="journal article" date="2019" name="Fungal Biol. Biotechnol.">
        <title>Draft genome sequence of fastidious pathogen Ceratobasidium theobromae, which causes vascular-streak dieback in Theobroma cacao.</title>
        <authorList>
            <person name="Ali S.S."/>
            <person name="Asman A."/>
            <person name="Shao J."/>
            <person name="Firmansyah A.P."/>
            <person name="Susilo A.W."/>
            <person name="Rosmana A."/>
            <person name="McMahon P."/>
            <person name="Junaid M."/>
            <person name="Guest D."/>
            <person name="Kheng T.Y."/>
            <person name="Meinhardt L.W."/>
            <person name="Bailey B.A."/>
        </authorList>
    </citation>
    <scope>NUCLEOTIDE SEQUENCE [LARGE SCALE GENOMIC DNA]</scope>
    <source>
        <strain evidence="9 10">CT2</strain>
    </source>
</reference>
<evidence type="ECO:0000256" key="4">
    <source>
        <dbReference type="ARBA" id="ARBA00022692"/>
    </source>
</evidence>
<dbReference type="PANTHER" id="PTHR31806:SF5">
    <property type="entry name" value="PURINE-CYTOSINE PERMEASE FCY21"/>
    <property type="match status" value="1"/>
</dbReference>
<gene>
    <name evidence="9" type="ORF">CTheo_7992</name>
</gene>
<feature type="transmembrane region" description="Helical" evidence="8">
    <location>
        <begin position="170"/>
        <end position="188"/>
    </location>
</feature>
<organism evidence="9 10">
    <name type="scientific">Ceratobasidium theobromae</name>
    <dbReference type="NCBI Taxonomy" id="1582974"/>
    <lineage>
        <taxon>Eukaryota</taxon>
        <taxon>Fungi</taxon>
        <taxon>Dikarya</taxon>
        <taxon>Basidiomycota</taxon>
        <taxon>Agaricomycotina</taxon>
        <taxon>Agaricomycetes</taxon>
        <taxon>Cantharellales</taxon>
        <taxon>Ceratobasidiaceae</taxon>
        <taxon>Ceratobasidium</taxon>
    </lineage>
</organism>
<feature type="transmembrane region" description="Helical" evidence="8">
    <location>
        <begin position="1239"/>
        <end position="1259"/>
    </location>
</feature>
<protein>
    <submittedName>
        <fullName evidence="9">Anaphase-promoting complex subunit 1</fullName>
    </submittedName>
</protein>
<feature type="transmembrane region" description="Helical" evidence="8">
    <location>
        <begin position="117"/>
        <end position="137"/>
    </location>
</feature>
<keyword evidence="6 8" id="KW-0472">Membrane</keyword>
<feature type="transmembrane region" description="Helical" evidence="8">
    <location>
        <begin position="362"/>
        <end position="384"/>
    </location>
</feature>
<evidence type="ECO:0000313" key="10">
    <source>
        <dbReference type="Proteomes" id="UP000383932"/>
    </source>
</evidence>
<keyword evidence="3" id="KW-0813">Transport</keyword>
<proteinExistence type="inferred from homology"/>
<accession>A0A5N5QB04</accession>
<feature type="compositionally biased region" description="Low complexity" evidence="7">
    <location>
        <begin position="1004"/>
        <end position="1017"/>
    </location>
</feature>
<feature type="transmembrane region" description="Helical" evidence="8">
    <location>
        <begin position="77"/>
        <end position="96"/>
    </location>
</feature>
<feature type="compositionally biased region" description="Polar residues" evidence="7">
    <location>
        <begin position="851"/>
        <end position="860"/>
    </location>
</feature>
<evidence type="ECO:0000313" key="9">
    <source>
        <dbReference type="EMBL" id="KAB5588567.1"/>
    </source>
</evidence>
<evidence type="ECO:0000256" key="3">
    <source>
        <dbReference type="ARBA" id="ARBA00022448"/>
    </source>
</evidence>
<feature type="transmembrane region" description="Helical" evidence="8">
    <location>
        <begin position="1288"/>
        <end position="1310"/>
    </location>
</feature>
<feature type="region of interest" description="Disordered" evidence="7">
    <location>
        <begin position="708"/>
        <end position="729"/>
    </location>
</feature>
<feature type="region of interest" description="Disordered" evidence="7">
    <location>
        <begin position="597"/>
        <end position="655"/>
    </location>
</feature>
<dbReference type="Proteomes" id="UP000383932">
    <property type="component" value="Unassembled WGS sequence"/>
</dbReference>
<name>A0A5N5QB04_9AGAM</name>
<comment type="similarity">
    <text evidence="2">Belongs to the purine-cytosine permease (2.A.39) family.</text>
</comment>
<feature type="compositionally biased region" description="Polar residues" evidence="7">
    <location>
        <begin position="1"/>
        <end position="11"/>
    </location>
</feature>
<evidence type="ECO:0000256" key="1">
    <source>
        <dbReference type="ARBA" id="ARBA00004141"/>
    </source>
</evidence>
<evidence type="ECO:0000256" key="7">
    <source>
        <dbReference type="SAM" id="MobiDB-lite"/>
    </source>
</evidence>
<feature type="compositionally biased region" description="Basic and acidic residues" evidence="7">
    <location>
        <begin position="550"/>
        <end position="561"/>
    </location>
</feature>
<dbReference type="PANTHER" id="PTHR31806">
    <property type="entry name" value="PURINE-CYTOSINE PERMEASE FCY2-RELATED"/>
    <property type="match status" value="1"/>
</dbReference>
<keyword evidence="5 8" id="KW-1133">Transmembrane helix</keyword>
<evidence type="ECO:0000256" key="8">
    <source>
        <dbReference type="SAM" id="Phobius"/>
    </source>
</evidence>
<feature type="region of interest" description="Disordered" evidence="7">
    <location>
        <begin position="1"/>
        <end position="39"/>
    </location>
</feature>
<feature type="compositionally biased region" description="Basic and acidic residues" evidence="7">
    <location>
        <begin position="1123"/>
        <end position="1136"/>
    </location>
</feature>
<feature type="compositionally biased region" description="Polar residues" evidence="7">
    <location>
        <begin position="1112"/>
        <end position="1122"/>
    </location>
</feature>
<dbReference type="Pfam" id="PF02133">
    <property type="entry name" value="Transp_cyt_pur"/>
    <property type="match status" value="2"/>
</dbReference>
<keyword evidence="10" id="KW-1185">Reference proteome</keyword>
<evidence type="ECO:0000256" key="5">
    <source>
        <dbReference type="ARBA" id="ARBA00022989"/>
    </source>
</evidence>
<sequence>MANNRDVSPSSVEDGIDTKECVGRTGTGTGTPLSPEEDIGSSGRLKWLNALKGWGAESKGFSLGTIGPLVNGLSFRASAGVIVGFGMVAGIPPAYLSTFGPKLGLRQMVQARYSFGYYGTIVPAILQLLVTVGYSMLNVILGGQILSVVSGGTLSWNVGILVIAYERVAWFPILVVYLVVLGTGARHLSSPGVVYDPAGTSYKSVIGFGSSIMGYIVSYSPAMSDYSHYMRPEVNGWRIFALSYLGLVPTTVSVALLGAAFASSMPSNPSWQAGYSAAGSGGLVAAVLDPLGGFGKFLTVLLGLSVIANLGMSMYCFCFSFQLVFPPLARVPRYVFSFVGIGVVVPLAIVGAKRFRETLVNFLGLVGYWCAAFVAVLVMEHVYFRQCEFSMYDIDAWNDRRKLPAGIAALGACIAAFGVVVLCMRQVWYVGVIARTTGDIGLEVGLVLTGVCSNMPRVCDDHSRSFPVPFVMTTQRHELTVQDTSLSDRSAPSLMSAGTSFASSVLSTSTLNLNIRPTPRIADNSEHDKENAVPPDITISTPDRPQLKRMVSERTVADSLRGDADSAWRASEYVAYDDADADSVSGSTDELGRALFYRPSTDPISPQPDSESGAAPTRPIRPPSLNLDAEEPTRKTVDIASVRRRSQQHSRVSSRDRLSMLLGMNTSTPRTSLQSFHSSSAMCKGKAPLVDSHLPASDWVHVTPSVGTSSAVDLGSTRPRARTVSTHSRARTISSGFSHDAPDMCRSVWEDDTEDWGKGWSRVRRWLGEEPAGESFMWIEIVVCSLALDAIADCVASSSTPAPKKRHVPRALSLASTINAFRTPSTLGAFRTPSTAHMSPLFGEGLMGNPPDTSLSTSNAKDGGAGPKSAPGSRISFHSFLTTSKRTSQSGIPEEEGASATLTVPVLHPGRASSSSLSISSDGHAAPEPESPTITAKRMRPKGGTLEVPDIPIKSSKALFAESRSSLGLELDASEQQGFVRPRSSTVPVALPSPPASPRETTLAAPVPRARAPVSRSLGSPTYGSLHGRLGSPLRSGVVGEEGWTPMSPFLSPANSSPHAPPSPSWSPVSPFLPTSATSSGGPISPPLALPLGMGMSMDGMYRNDVRPLSGLTESSYRPSISNRRDSATTGKRESDATFAGRYSFTNQPLLSRPPPRSTKTKTVRIVEGSFEARARAENFPPPLPTIILPEPATSGSGSGSRPTAAAIFALRPQSGAYLGPRMRVKRKEAIGAGFSPRGWFMIGFLLGPWCWVIGGWMIQQGPIASLDIEKSQQHSLFQARWIKRCRVASLVSAVVVFGGALVAVVWAALGAR</sequence>
<feature type="transmembrane region" description="Helical" evidence="8">
    <location>
        <begin position="297"/>
        <end position="319"/>
    </location>
</feature>